<feature type="domain" description="Amidohydrolase-related" evidence="2">
    <location>
        <begin position="78"/>
        <end position="439"/>
    </location>
</feature>
<dbReference type="InterPro" id="IPR057744">
    <property type="entry name" value="OTAase-like"/>
</dbReference>
<proteinExistence type="predicted"/>
<reference evidence="3 4" key="1">
    <citation type="journal article" date="2017" name="BMC Genomics">
        <title>Comparative genomic and phylogenomic analyses of the Bifidobacteriaceae family.</title>
        <authorList>
            <person name="Lugli G.A."/>
            <person name="Milani C."/>
            <person name="Turroni F."/>
            <person name="Duranti S."/>
            <person name="Mancabelli L."/>
            <person name="Mangifesta M."/>
            <person name="Ferrario C."/>
            <person name="Modesto M."/>
            <person name="Mattarelli P."/>
            <person name="Jiri K."/>
            <person name="van Sinderen D."/>
            <person name="Ventura M."/>
        </authorList>
    </citation>
    <scope>NUCLEOTIDE SEQUENCE [LARGE SCALE GENOMIC DNA]</scope>
    <source>
        <strain evidence="3 4">DSM 100196</strain>
    </source>
</reference>
<dbReference type="GO" id="GO:0016810">
    <property type="term" value="F:hydrolase activity, acting on carbon-nitrogen (but not peptide) bonds"/>
    <property type="evidence" value="ECO:0007669"/>
    <property type="project" value="InterPro"/>
</dbReference>
<dbReference type="Pfam" id="PF01979">
    <property type="entry name" value="Amidohydro_1"/>
    <property type="match status" value="1"/>
</dbReference>
<sequence>MRFLQKSFDKFSRAFSSNAIIEPFALAHVTIVTGDKAGTVRRNMTILVGANGRIEQIAPSIETSIPEEYHYLDGTGRTVMPGLINLHTHLFAQGKPLNPKLATPQGQRMVSSLVHSPLGRPYLNALVKRNAMELLKSGVTTIRTLGDVGYEVVALRDHINAGETPGPRILASGPLLAIPEGHGAPLIALTSSTPEEARETAAKNIMAGVNVLKIAATGGVTDAQKIGEAGSPQMSIDQMRAICDEAHEHGIIVAAHAQSPEGVRRALAAGVDTIEHGSVLDDELIALFRNNPNALRGYSALVPTLSAGLPLTMIGQDVTGITDIQLENSKTVVEGMVAGARQAHEAGLVVGVGTDTGMTFVPQYATWRELALLVRFAGFTPAEAIHAVTQTNATILGVDSVTGALEPGKSADLLVLDANPLDDLRALAHPALVVAAGRPVWRPKPDRFPEIDALLDEAFADEVHSNDVHEDEAHSDATHTDETYTDETYTDATYAGETRA</sequence>
<dbReference type="InterPro" id="IPR051781">
    <property type="entry name" value="Metallo-dep_Hydrolase"/>
</dbReference>
<dbReference type="CDD" id="cd01299">
    <property type="entry name" value="Met_dep_hydrolase_A"/>
    <property type="match status" value="1"/>
</dbReference>
<dbReference type="PANTHER" id="PTHR43135">
    <property type="entry name" value="ALPHA-D-RIBOSE 1-METHYLPHOSPHONATE 5-TRIPHOSPHATE DIPHOSPHATASE"/>
    <property type="match status" value="1"/>
</dbReference>
<dbReference type="OrthoDB" id="3514520at2"/>
<feature type="region of interest" description="Disordered" evidence="1">
    <location>
        <begin position="465"/>
        <end position="500"/>
    </location>
</feature>
<dbReference type="Gene3D" id="1.20.58.520">
    <property type="entry name" value="Amidohydrolase"/>
    <property type="match status" value="1"/>
</dbReference>
<dbReference type="AlphaFoldDB" id="A0A261FG94"/>
<dbReference type="PANTHER" id="PTHR43135:SF3">
    <property type="entry name" value="ALPHA-D-RIBOSE 1-METHYLPHOSPHONATE 5-TRIPHOSPHATE DIPHOSPHATASE"/>
    <property type="match status" value="1"/>
</dbReference>
<gene>
    <name evidence="3" type="ORF">BMYO_1724</name>
</gene>
<evidence type="ECO:0000256" key="1">
    <source>
        <dbReference type="SAM" id="MobiDB-lite"/>
    </source>
</evidence>
<dbReference type="InterPro" id="IPR006680">
    <property type="entry name" value="Amidohydro-rel"/>
</dbReference>
<evidence type="ECO:0000313" key="4">
    <source>
        <dbReference type="Proteomes" id="UP000216871"/>
    </source>
</evidence>
<dbReference type="InterPro" id="IPR032466">
    <property type="entry name" value="Metal_Hydrolase"/>
</dbReference>
<evidence type="ECO:0000313" key="3">
    <source>
        <dbReference type="EMBL" id="OZG58201.1"/>
    </source>
</evidence>
<dbReference type="Proteomes" id="UP000216871">
    <property type="component" value="Unassembled WGS sequence"/>
</dbReference>
<protein>
    <submittedName>
        <fullName evidence="3">Imidazolonepropionase</fullName>
    </submittedName>
</protein>
<dbReference type="InterPro" id="IPR011059">
    <property type="entry name" value="Metal-dep_hydrolase_composite"/>
</dbReference>
<dbReference type="EMBL" id="MWWW01000022">
    <property type="protein sequence ID" value="OZG58201.1"/>
    <property type="molecule type" value="Genomic_DNA"/>
</dbReference>
<comment type="caution">
    <text evidence="3">The sequence shown here is derived from an EMBL/GenBank/DDBJ whole genome shotgun (WGS) entry which is preliminary data.</text>
</comment>
<dbReference type="SUPFAM" id="SSF51338">
    <property type="entry name" value="Composite domain of metallo-dependent hydrolases"/>
    <property type="match status" value="1"/>
</dbReference>
<evidence type="ECO:0000259" key="2">
    <source>
        <dbReference type="Pfam" id="PF01979"/>
    </source>
</evidence>
<dbReference type="SUPFAM" id="SSF51556">
    <property type="entry name" value="Metallo-dependent hydrolases"/>
    <property type="match status" value="1"/>
</dbReference>
<name>A0A261FG94_9BIFI</name>
<dbReference type="Gene3D" id="3.40.50.10910">
    <property type="entry name" value="Amidohydrolase"/>
    <property type="match status" value="1"/>
</dbReference>
<feature type="compositionally biased region" description="Basic and acidic residues" evidence="1">
    <location>
        <begin position="465"/>
        <end position="482"/>
    </location>
</feature>
<organism evidence="3 4">
    <name type="scientific">Bifidobacterium myosotis</name>
    <dbReference type="NCBI Taxonomy" id="1630166"/>
    <lineage>
        <taxon>Bacteria</taxon>
        <taxon>Bacillati</taxon>
        <taxon>Actinomycetota</taxon>
        <taxon>Actinomycetes</taxon>
        <taxon>Bifidobacteriales</taxon>
        <taxon>Bifidobacteriaceae</taxon>
        <taxon>Bifidobacterium</taxon>
    </lineage>
</organism>
<dbReference type="Gene3D" id="2.30.40.10">
    <property type="entry name" value="Urease, subunit C, domain 1"/>
    <property type="match status" value="1"/>
</dbReference>
<keyword evidence="4" id="KW-1185">Reference proteome</keyword>
<feature type="compositionally biased region" description="Low complexity" evidence="1">
    <location>
        <begin position="490"/>
        <end position="500"/>
    </location>
</feature>
<accession>A0A261FG94</accession>
<dbReference type="Gene3D" id="3.30.110.90">
    <property type="entry name" value="Amidohydrolase"/>
    <property type="match status" value="1"/>
</dbReference>